<proteinExistence type="predicted"/>
<dbReference type="OrthoDB" id="6174466at2"/>
<protein>
    <submittedName>
        <fullName evidence="1">Uncharacterized protein</fullName>
    </submittedName>
</protein>
<dbReference type="RefSeq" id="WP_126946730.1">
    <property type="nucleotide sequence ID" value="NZ_RZHG01000018.1"/>
</dbReference>
<reference evidence="1 2" key="1">
    <citation type="submission" date="2018-12" db="EMBL/GenBank/DDBJ databases">
        <title>three novel Halomonas strain isolated from plants.</title>
        <authorList>
            <person name="Sun C."/>
        </authorList>
    </citation>
    <scope>NUCLEOTIDE SEQUENCE [LARGE SCALE GENOMIC DNA]</scope>
    <source>
        <strain evidence="1 2">DSM 19434</strain>
    </source>
</reference>
<dbReference type="AlphaFoldDB" id="A0A3S0W819"/>
<name>A0A3S0W819_9GAMM</name>
<evidence type="ECO:0000313" key="2">
    <source>
        <dbReference type="Proteomes" id="UP000287336"/>
    </source>
</evidence>
<dbReference type="EMBL" id="RZHG01000018">
    <property type="protein sequence ID" value="RUR30844.1"/>
    <property type="molecule type" value="Genomic_DNA"/>
</dbReference>
<sequence>MSLADVYRAFAGTHQDTTCPASVPAQTGMVEPSGHVGHHKRQEVQDKAGPAHEVETLLAALADAGRDLGPDLKRQLQQRLAPLSRQIRAELVAVIDDAFEVAPNVGAARRQAHHLLNNAKALEAAKVVWPAYPEQSTGLCGQRGAFSGAR</sequence>
<organism evidence="1 2">
    <name type="scientific">Vreelandella andesensis</name>
    <dbReference type="NCBI Taxonomy" id="447567"/>
    <lineage>
        <taxon>Bacteria</taxon>
        <taxon>Pseudomonadati</taxon>
        <taxon>Pseudomonadota</taxon>
        <taxon>Gammaproteobacteria</taxon>
        <taxon>Oceanospirillales</taxon>
        <taxon>Halomonadaceae</taxon>
        <taxon>Vreelandella</taxon>
    </lineage>
</organism>
<gene>
    <name evidence="1" type="ORF">ELY33_08510</name>
</gene>
<keyword evidence="2" id="KW-1185">Reference proteome</keyword>
<accession>A0A3S0W819</accession>
<comment type="caution">
    <text evidence="1">The sequence shown here is derived from an EMBL/GenBank/DDBJ whole genome shotgun (WGS) entry which is preliminary data.</text>
</comment>
<evidence type="ECO:0000313" key="1">
    <source>
        <dbReference type="EMBL" id="RUR30844.1"/>
    </source>
</evidence>
<dbReference type="Proteomes" id="UP000287336">
    <property type="component" value="Unassembled WGS sequence"/>
</dbReference>